<dbReference type="InterPro" id="IPR052017">
    <property type="entry name" value="TSUP"/>
</dbReference>
<name>A0A382RTJ5_9ZZZZ</name>
<feature type="transmembrane region" description="Helical" evidence="7">
    <location>
        <begin position="46"/>
        <end position="67"/>
    </location>
</feature>
<dbReference type="GO" id="GO:0005886">
    <property type="term" value="C:plasma membrane"/>
    <property type="evidence" value="ECO:0007669"/>
    <property type="project" value="UniProtKB-SubCell"/>
</dbReference>
<sequence>MSYVYNVAMHGSLLLSDPGGILILAGLTAFVAGLMRGFAGFGSVMLMAPIFAILFGPVHMVPLVAIIEAPMGIMLFLGARQDVEWKFIGPMTAIAAAAMPFGIWLLISLDTVLITKVVSLIVLLFVFILVTGWNYRGPRPLPLTLGIGGFSGAMMATTAIGGPPVLLYMLANAAMSAAVIRANIVAYYLLTGLVLIAMFTITSSIGAAILIDAILLTPILLLSSWIGSRMADRAAEKTYRSIAFIFLTIAGLVGLFG</sequence>
<evidence type="ECO:0000256" key="1">
    <source>
        <dbReference type="ARBA" id="ARBA00004651"/>
    </source>
</evidence>
<feature type="transmembrane region" description="Helical" evidence="7">
    <location>
        <begin position="20"/>
        <end position="39"/>
    </location>
</feature>
<dbReference type="EMBL" id="UINC01123774">
    <property type="protein sequence ID" value="SVD00475.1"/>
    <property type="molecule type" value="Genomic_DNA"/>
</dbReference>
<evidence type="ECO:0000256" key="5">
    <source>
        <dbReference type="ARBA" id="ARBA00022989"/>
    </source>
</evidence>
<keyword evidence="3" id="KW-1003">Cell membrane</keyword>
<feature type="transmembrane region" description="Helical" evidence="7">
    <location>
        <begin position="178"/>
        <end position="199"/>
    </location>
</feature>
<dbReference type="PANTHER" id="PTHR30269">
    <property type="entry name" value="TRANSMEMBRANE PROTEIN YFCA"/>
    <property type="match status" value="1"/>
</dbReference>
<evidence type="ECO:0000256" key="4">
    <source>
        <dbReference type="ARBA" id="ARBA00022692"/>
    </source>
</evidence>
<comment type="subcellular location">
    <subcellularLocation>
        <location evidence="1">Cell membrane</location>
        <topology evidence="1">Multi-pass membrane protein</topology>
    </subcellularLocation>
</comment>
<proteinExistence type="predicted"/>
<keyword evidence="5 7" id="KW-1133">Transmembrane helix</keyword>
<keyword evidence="2" id="KW-0813">Transport</keyword>
<feature type="transmembrane region" description="Helical" evidence="7">
    <location>
        <begin position="238"/>
        <end position="256"/>
    </location>
</feature>
<dbReference type="Pfam" id="PF01925">
    <property type="entry name" value="TauE"/>
    <property type="match status" value="1"/>
</dbReference>
<evidence type="ECO:0000256" key="2">
    <source>
        <dbReference type="ARBA" id="ARBA00022448"/>
    </source>
</evidence>
<dbReference type="InterPro" id="IPR002781">
    <property type="entry name" value="TM_pro_TauE-like"/>
</dbReference>
<evidence type="ECO:0000256" key="6">
    <source>
        <dbReference type="ARBA" id="ARBA00023136"/>
    </source>
</evidence>
<evidence type="ECO:0008006" key="9">
    <source>
        <dbReference type="Google" id="ProtNLM"/>
    </source>
</evidence>
<dbReference type="PANTHER" id="PTHR30269:SF37">
    <property type="entry name" value="MEMBRANE TRANSPORTER PROTEIN"/>
    <property type="match status" value="1"/>
</dbReference>
<evidence type="ECO:0000256" key="3">
    <source>
        <dbReference type="ARBA" id="ARBA00022475"/>
    </source>
</evidence>
<organism evidence="8">
    <name type="scientific">marine metagenome</name>
    <dbReference type="NCBI Taxonomy" id="408172"/>
    <lineage>
        <taxon>unclassified sequences</taxon>
        <taxon>metagenomes</taxon>
        <taxon>ecological metagenomes</taxon>
    </lineage>
</organism>
<evidence type="ECO:0000313" key="8">
    <source>
        <dbReference type="EMBL" id="SVD00475.1"/>
    </source>
</evidence>
<feature type="transmembrane region" description="Helical" evidence="7">
    <location>
        <begin position="87"/>
        <end position="107"/>
    </location>
</feature>
<feature type="transmembrane region" description="Helical" evidence="7">
    <location>
        <begin position="147"/>
        <end position="171"/>
    </location>
</feature>
<evidence type="ECO:0000256" key="7">
    <source>
        <dbReference type="SAM" id="Phobius"/>
    </source>
</evidence>
<feature type="transmembrane region" description="Helical" evidence="7">
    <location>
        <begin position="114"/>
        <end position="135"/>
    </location>
</feature>
<keyword evidence="6 7" id="KW-0472">Membrane</keyword>
<protein>
    <recommendedName>
        <fullName evidence="9">Membrane transporter protein</fullName>
    </recommendedName>
</protein>
<dbReference type="AlphaFoldDB" id="A0A382RTJ5"/>
<reference evidence="8" key="1">
    <citation type="submission" date="2018-05" db="EMBL/GenBank/DDBJ databases">
        <authorList>
            <person name="Lanie J.A."/>
            <person name="Ng W.-L."/>
            <person name="Kazmierczak K.M."/>
            <person name="Andrzejewski T.M."/>
            <person name="Davidsen T.M."/>
            <person name="Wayne K.J."/>
            <person name="Tettelin H."/>
            <person name="Glass J.I."/>
            <person name="Rusch D."/>
            <person name="Podicherti R."/>
            <person name="Tsui H.-C.T."/>
            <person name="Winkler M.E."/>
        </authorList>
    </citation>
    <scope>NUCLEOTIDE SEQUENCE</scope>
</reference>
<keyword evidence="4 7" id="KW-0812">Transmembrane</keyword>
<accession>A0A382RTJ5</accession>
<gene>
    <name evidence="8" type="ORF">METZ01_LOCUS353329</name>
</gene>
<feature type="transmembrane region" description="Helical" evidence="7">
    <location>
        <begin position="205"/>
        <end position="226"/>
    </location>
</feature>